<dbReference type="EMBL" id="FCOA02000058">
    <property type="protein sequence ID" value="SAK97430.1"/>
    <property type="molecule type" value="Genomic_DNA"/>
</dbReference>
<dbReference type="Proteomes" id="UP000054851">
    <property type="component" value="Unassembled WGS sequence"/>
</dbReference>
<dbReference type="PANTHER" id="PTHR30537">
    <property type="entry name" value="HTH-TYPE TRANSCRIPTIONAL REGULATOR"/>
    <property type="match status" value="1"/>
</dbReference>
<dbReference type="GO" id="GO:0043565">
    <property type="term" value="F:sequence-specific DNA binding"/>
    <property type="evidence" value="ECO:0007669"/>
    <property type="project" value="TreeGrafter"/>
</dbReference>
<evidence type="ECO:0000256" key="1">
    <source>
        <dbReference type="ARBA" id="ARBA00009437"/>
    </source>
</evidence>
<protein>
    <submittedName>
        <fullName evidence="3">LysR family transcriptional regulator</fullName>
    </submittedName>
</protein>
<evidence type="ECO:0000313" key="3">
    <source>
        <dbReference type="EMBL" id="SAK97430.1"/>
    </source>
</evidence>
<dbReference type="STRING" id="1777140.AWB79_07468"/>
<name>A0A158DSL7_9BURK</name>
<dbReference type="PANTHER" id="PTHR30537:SF5">
    <property type="entry name" value="HTH-TYPE TRANSCRIPTIONAL ACTIVATOR TTDR-RELATED"/>
    <property type="match status" value="1"/>
</dbReference>
<dbReference type="OrthoDB" id="9006721at2"/>
<evidence type="ECO:0000259" key="2">
    <source>
        <dbReference type="Pfam" id="PF03466"/>
    </source>
</evidence>
<dbReference type="AlphaFoldDB" id="A0A158DSL7"/>
<comment type="similarity">
    <text evidence="1">Belongs to the LysR transcriptional regulatory family.</text>
</comment>
<dbReference type="InterPro" id="IPR058163">
    <property type="entry name" value="LysR-type_TF_proteobact-type"/>
</dbReference>
<keyword evidence="4" id="KW-1185">Reference proteome</keyword>
<accession>A0A158DSL7</accession>
<feature type="domain" description="LysR substrate-binding" evidence="2">
    <location>
        <begin position="7"/>
        <end position="212"/>
    </location>
</feature>
<dbReference type="Pfam" id="PF03466">
    <property type="entry name" value="LysR_substrate"/>
    <property type="match status" value="1"/>
</dbReference>
<reference evidence="3" key="1">
    <citation type="submission" date="2016-01" db="EMBL/GenBank/DDBJ databases">
        <authorList>
            <person name="Peeters C."/>
        </authorList>
    </citation>
    <scope>NUCLEOTIDE SEQUENCE</scope>
    <source>
        <strain evidence="3">LMG 29322</strain>
    </source>
</reference>
<dbReference type="SUPFAM" id="SSF53850">
    <property type="entry name" value="Periplasmic binding protein-like II"/>
    <property type="match status" value="1"/>
</dbReference>
<proteinExistence type="inferred from homology"/>
<gene>
    <name evidence="3" type="ORF">AWB79_07468</name>
</gene>
<dbReference type="GO" id="GO:0006351">
    <property type="term" value="P:DNA-templated transcription"/>
    <property type="evidence" value="ECO:0007669"/>
    <property type="project" value="TreeGrafter"/>
</dbReference>
<organism evidence="3 4">
    <name type="scientific">Caballeronia hypogeia</name>
    <dbReference type="NCBI Taxonomy" id="1777140"/>
    <lineage>
        <taxon>Bacteria</taxon>
        <taxon>Pseudomonadati</taxon>
        <taxon>Pseudomonadota</taxon>
        <taxon>Betaproteobacteria</taxon>
        <taxon>Burkholderiales</taxon>
        <taxon>Burkholderiaceae</taxon>
        <taxon>Caballeronia</taxon>
    </lineage>
</organism>
<comment type="caution">
    <text evidence="3">The sequence shown here is derived from an EMBL/GenBank/DDBJ whole genome shotgun (WGS) entry which is preliminary data.</text>
</comment>
<sequence>MRDLHSGPQRGRLRVLSTHGFGLKIVAPLLNDFHARYPEIALELLLSPDPVDFSKDRIDLWFREGSVEDRHIEARQLMPRQLVVCASPAYARTYGLPQHVDDLVRHRCINFRDASGTIQPWSFKVDGLARRRQFVARHTFNDESLITQAVIDGVGIAQLPAYHVCGLLAERTLLCCLAQYAPKDGGHYLCYPKRTPVPARVRVFIEYMTERMHALNLR</sequence>
<dbReference type="CDD" id="cd08422">
    <property type="entry name" value="PBP2_CrgA_like"/>
    <property type="match status" value="1"/>
</dbReference>
<evidence type="ECO:0000313" key="4">
    <source>
        <dbReference type="Proteomes" id="UP000054851"/>
    </source>
</evidence>
<dbReference type="GO" id="GO:0003700">
    <property type="term" value="F:DNA-binding transcription factor activity"/>
    <property type="evidence" value="ECO:0007669"/>
    <property type="project" value="TreeGrafter"/>
</dbReference>
<dbReference type="InterPro" id="IPR005119">
    <property type="entry name" value="LysR_subst-bd"/>
</dbReference>
<dbReference type="Gene3D" id="3.40.190.290">
    <property type="match status" value="1"/>
</dbReference>